<dbReference type="GO" id="GO:0009252">
    <property type="term" value="P:peptidoglycan biosynthetic process"/>
    <property type="evidence" value="ECO:0007669"/>
    <property type="project" value="TreeGrafter"/>
</dbReference>
<dbReference type="FunFam" id="3.20.20.10:FF:000002">
    <property type="entry name" value="Alanine racemase"/>
    <property type="match status" value="1"/>
</dbReference>
<feature type="binding site" evidence="4 6">
    <location>
        <position position="141"/>
    </location>
    <ligand>
        <name>substrate</name>
    </ligand>
</feature>
<dbReference type="Gene3D" id="2.40.37.10">
    <property type="entry name" value="Lyase, Ornithine Decarboxylase, Chain A, domain 1"/>
    <property type="match status" value="1"/>
</dbReference>
<dbReference type="EMBL" id="FMYF01000013">
    <property type="protein sequence ID" value="SDC00081.1"/>
    <property type="molecule type" value="Genomic_DNA"/>
</dbReference>
<dbReference type="STRING" id="1577474.GA0111570_11399"/>
<dbReference type="InterPro" id="IPR001608">
    <property type="entry name" value="Ala_racemase_N"/>
</dbReference>
<dbReference type="GO" id="GO:0005829">
    <property type="term" value="C:cytosol"/>
    <property type="evidence" value="ECO:0007669"/>
    <property type="project" value="TreeGrafter"/>
</dbReference>
<proteinExistence type="inferred from homology"/>
<dbReference type="GO" id="GO:0030170">
    <property type="term" value="F:pyridoxal phosphate binding"/>
    <property type="evidence" value="ECO:0007669"/>
    <property type="project" value="UniProtKB-UniRule"/>
</dbReference>
<feature type="active site" description="Proton acceptor; specific for L-alanine" evidence="4">
    <location>
        <position position="276"/>
    </location>
</feature>
<dbReference type="SUPFAM" id="SSF50621">
    <property type="entry name" value="Alanine racemase C-terminal domain-like"/>
    <property type="match status" value="1"/>
</dbReference>
<dbReference type="Pfam" id="PF01168">
    <property type="entry name" value="Ala_racemase_N"/>
    <property type="match status" value="1"/>
</dbReference>
<comment type="pathway">
    <text evidence="4">Amino-acid biosynthesis; D-alanine biosynthesis; D-alanine from L-alanine: step 1/1.</text>
</comment>
<dbReference type="SMART" id="SM01005">
    <property type="entry name" value="Ala_racemase_C"/>
    <property type="match status" value="1"/>
</dbReference>
<evidence type="ECO:0000256" key="2">
    <source>
        <dbReference type="ARBA" id="ARBA00022898"/>
    </source>
</evidence>
<evidence type="ECO:0000256" key="6">
    <source>
        <dbReference type="PIRSR" id="PIRSR600821-52"/>
    </source>
</evidence>
<evidence type="ECO:0000313" key="9">
    <source>
        <dbReference type="Proteomes" id="UP000199086"/>
    </source>
</evidence>
<evidence type="ECO:0000256" key="5">
    <source>
        <dbReference type="PIRSR" id="PIRSR600821-50"/>
    </source>
</evidence>
<dbReference type="NCBIfam" id="TIGR00492">
    <property type="entry name" value="alr"/>
    <property type="match status" value="1"/>
</dbReference>
<dbReference type="InterPro" id="IPR000821">
    <property type="entry name" value="Ala_racemase"/>
</dbReference>
<keyword evidence="9" id="KW-1185">Reference proteome</keyword>
<dbReference type="PANTHER" id="PTHR30511:SF0">
    <property type="entry name" value="ALANINE RACEMASE, CATABOLIC-RELATED"/>
    <property type="match status" value="1"/>
</dbReference>
<dbReference type="SUPFAM" id="SSF51419">
    <property type="entry name" value="PLP-binding barrel"/>
    <property type="match status" value="1"/>
</dbReference>
<evidence type="ECO:0000256" key="1">
    <source>
        <dbReference type="ARBA" id="ARBA00001933"/>
    </source>
</evidence>
<feature type="domain" description="Alanine racemase C-terminal" evidence="7">
    <location>
        <begin position="255"/>
        <end position="385"/>
    </location>
</feature>
<dbReference type="HAMAP" id="MF_01201">
    <property type="entry name" value="Ala_racemase"/>
    <property type="match status" value="1"/>
</dbReference>
<dbReference type="PRINTS" id="PR00992">
    <property type="entry name" value="ALARACEMASE"/>
</dbReference>
<keyword evidence="3 4" id="KW-0413">Isomerase</keyword>
<dbReference type="EC" id="5.1.1.1" evidence="4"/>
<feature type="binding site" evidence="4 6">
    <location>
        <position position="324"/>
    </location>
    <ligand>
        <name>substrate</name>
    </ligand>
</feature>
<evidence type="ECO:0000313" key="8">
    <source>
        <dbReference type="EMBL" id="SDC00081.1"/>
    </source>
</evidence>
<feature type="modified residue" description="N6-(pyridoxal phosphate)lysine" evidence="4 5">
    <location>
        <position position="43"/>
    </location>
</feature>
<gene>
    <name evidence="8" type="ORF">GA0111570_11399</name>
</gene>
<dbReference type="InterPro" id="IPR020622">
    <property type="entry name" value="Ala_racemase_pyridoxalP-BS"/>
</dbReference>
<feature type="active site" description="Proton acceptor; specific for D-alanine" evidence="4">
    <location>
        <position position="43"/>
    </location>
</feature>
<comment type="catalytic activity">
    <reaction evidence="4">
        <text>L-alanine = D-alanine</text>
        <dbReference type="Rhea" id="RHEA:20249"/>
        <dbReference type="ChEBI" id="CHEBI:57416"/>
        <dbReference type="ChEBI" id="CHEBI:57972"/>
        <dbReference type="EC" id="5.1.1.1"/>
    </reaction>
</comment>
<dbReference type="GO" id="GO:0008784">
    <property type="term" value="F:alanine racemase activity"/>
    <property type="evidence" value="ECO:0007669"/>
    <property type="project" value="UniProtKB-UniRule"/>
</dbReference>
<dbReference type="Gene3D" id="3.20.20.10">
    <property type="entry name" value="Alanine racemase"/>
    <property type="match status" value="1"/>
</dbReference>
<keyword evidence="2 4" id="KW-0663">Pyridoxal phosphate</keyword>
<dbReference type="PANTHER" id="PTHR30511">
    <property type="entry name" value="ALANINE RACEMASE"/>
    <property type="match status" value="1"/>
</dbReference>
<evidence type="ECO:0000256" key="4">
    <source>
        <dbReference type="HAMAP-Rule" id="MF_01201"/>
    </source>
</evidence>
<evidence type="ECO:0000259" key="7">
    <source>
        <dbReference type="SMART" id="SM01005"/>
    </source>
</evidence>
<comment type="cofactor">
    <cofactor evidence="1 4 5">
        <name>pyridoxal 5'-phosphate</name>
        <dbReference type="ChEBI" id="CHEBI:597326"/>
    </cofactor>
</comment>
<organism evidence="8 9">
    <name type="scientific">Raineyella antarctica</name>
    <dbReference type="NCBI Taxonomy" id="1577474"/>
    <lineage>
        <taxon>Bacteria</taxon>
        <taxon>Bacillati</taxon>
        <taxon>Actinomycetota</taxon>
        <taxon>Actinomycetes</taxon>
        <taxon>Propionibacteriales</taxon>
        <taxon>Propionibacteriaceae</taxon>
        <taxon>Raineyella</taxon>
    </lineage>
</organism>
<reference evidence="8 9" key="1">
    <citation type="submission" date="2016-06" db="EMBL/GenBank/DDBJ databases">
        <authorList>
            <person name="Olsen C.W."/>
            <person name="Carey S."/>
            <person name="Hinshaw L."/>
            <person name="Karasin A.I."/>
        </authorList>
    </citation>
    <scope>NUCLEOTIDE SEQUENCE [LARGE SCALE GENOMIC DNA]</scope>
    <source>
        <strain evidence="8 9">LZ-22</strain>
    </source>
</reference>
<protein>
    <recommendedName>
        <fullName evidence="4">Alanine racemase</fullName>
        <ecNumber evidence="4">5.1.1.1</ecNumber>
    </recommendedName>
</protein>
<dbReference type="AlphaFoldDB" id="A0A1G6I0U9"/>
<dbReference type="InterPro" id="IPR029066">
    <property type="entry name" value="PLP-binding_barrel"/>
</dbReference>
<comment type="function">
    <text evidence="4">Catalyzes the interconversion of L-alanine and D-alanine. May also act on other amino acids.</text>
</comment>
<dbReference type="RefSeq" id="WP_092613436.1">
    <property type="nucleotide sequence ID" value="NZ_FMYF01000013.1"/>
</dbReference>
<dbReference type="Proteomes" id="UP000199086">
    <property type="component" value="Unassembled WGS sequence"/>
</dbReference>
<dbReference type="InterPro" id="IPR011079">
    <property type="entry name" value="Ala_racemase_C"/>
</dbReference>
<dbReference type="InterPro" id="IPR009006">
    <property type="entry name" value="Ala_racemase/Decarboxylase_C"/>
</dbReference>
<comment type="similarity">
    <text evidence="4">Belongs to the alanine racemase family.</text>
</comment>
<evidence type="ECO:0000256" key="3">
    <source>
        <dbReference type="ARBA" id="ARBA00023235"/>
    </source>
</evidence>
<sequence length="386" mass="40112">MTSAGPTIDPQTASAVVDLTALRANIGAVAALVAPADVMMVVKADAYGHGMLPCAAAAREAGASWLGVATPGEALALRAGGDTGRIFCWLYGIDEDLTALVDADVDVSASTPGQVNTAVIAAAHTERTARLHLKIDTGLSRNGCTPELWPELVAAALEAERAGAVEVVGVWSHFACADEVGHPGNAAQLELFDWAVEQARAAGLRVPVRHIAASAAALSLPESRYEMVRLGIAGYGIDPADGSLAADAGLELQPVMTLRAQLVHRKQVSAGTGVSYGYRWRAPEDTVLGLVPLGYADGLPRHGAGRLEMAVGGRRVHQRGSVCMDQVIVELGPGAADQIGDEVVLFGAPSEDGTVPTASDWARWCGTIGYEIVTRVGTRVPRVHRG</sequence>
<dbReference type="OrthoDB" id="9813814at2"/>
<dbReference type="UniPathway" id="UPA00042">
    <property type="reaction ID" value="UER00497"/>
</dbReference>
<dbReference type="Pfam" id="PF00842">
    <property type="entry name" value="Ala_racemase_C"/>
    <property type="match status" value="1"/>
</dbReference>
<accession>A0A1G6I0U9</accession>
<dbReference type="GO" id="GO:0030632">
    <property type="term" value="P:D-alanine biosynthetic process"/>
    <property type="evidence" value="ECO:0007669"/>
    <property type="project" value="UniProtKB-UniRule"/>
</dbReference>
<dbReference type="PROSITE" id="PS00395">
    <property type="entry name" value="ALANINE_RACEMASE"/>
    <property type="match status" value="1"/>
</dbReference>
<dbReference type="CDD" id="cd00430">
    <property type="entry name" value="PLPDE_III_AR"/>
    <property type="match status" value="1"/>
</dbReference>
<name>A0A1G6I0U9_9ACTN</name>